<evidence type="ECO:0000313" key="2">
    <source>
        <dbReference type="Proteomes" id="UP000474565"/>
    </source>
</evidence>
<comment type="caution">
    <text evidence="1">The sequence shown here is derived from an EMBL/GenBank/DDBJ whole genome shotgun (WGS) entry which is preliminary data.</text>
</comment>
<organism evidence="1 2">
    <name type="scientific">Duganella lactea</name>
    <dbReference type="NCBI Taxonomy" id="2692173"/>
    <lineage>
        <taxon>Bacteria</taxon>
        <taxon>Pseudomonadati</taxon>
        <taxon>Pseudomonadota</taxon>
        <taxon>Betaproteobacteria</taxon>
        <taxon>Burkholderiales</taxon>
        <taxon>Oxalobacteraceae</taxon>
        <taxon>Telluria group</taxon>
        <taxon>Duganella</taxon>
    </lineage>
</organism>
<dbReference type="Proteomes" id="UP000474565">
    <property type="component" value="Unassembled WGS sequence"/>
</dbReference>
<dbReference type="EMBL" id="WWCP01000036">
    <property type="protein sequence ID" value="MYM84607.1"/>
    <property type="molecule type" value="Genomic_DNA"/>
</dbReference>
<accession>A0A6L8MRE7</accession>
<gene>
    <name evidence="1" type="ORF">GTP44_21985</name>
</gene>
<dbReference type="AlphaFoldDB" id="A0A6L8MRE7"/>
<evidence type="ECO:0000313" key="1">
    <source>
        <dbReference type="EMBL" id="MYM84607.1"/>
    </source>
</evidence>
<protein>
    <submittedName>
        <fullName evidence="1">Uncharacterized protein</fullName>
    </submittedName>
</protein>
<proteinExistence type="predicted"/>
<dbReference type="RefSeq" id="WP_161021088.1">
    <property type="nucleotide sequence ID" value="NZ_WWCP01000036.1"/>
</dbReference>
<reference evidence="1 2" key="1">
    <citation type="submission" date="2019-12" db="EMBL/GenBank/DDBJ databases">
        <title>Novel species isolated from a subtropical stream in China.</title>
        <authorList>
            <person name="Lu H."/>
        </authorList>
    </citation>
    <scope>NUCLEOTIDE SEQUENCE [LARGE SCALE GENOMIC DNA]</scope>
    <source>
        <strain evidence="1 2">FT50W</strain>
    </source>
</reference>
<sequence>MPIGVFASGTESPRVRSIAGFSKTIPYNATKSSKPHVPPKRDNLITKYPSHQKTQHLSKLSTSLLRTVAFIISSLTGGNVLPKTYSLTKEDSAKWLHYYNTNIKPTRRAFRSIVLSNNSIAIPLKFELNDCLLTLAPMSQEQRHATSSFENYMAAFVCEVITKDASGSSGSNLEIHKALDCVLPLLGFDYRGPRITADLN</sequence>
<name>A0A6L8MRE7_9BURK</name>